<feature type="transmembrane region" description="Helical" evidence="2">
    <location>
        <begin position="91"/>
        <end position="112"/>
    </location>
</feature>
<dbReference type="EMBL" id="JARVKF010000268">
    <property type="protein sequence ID" value="KAK9420031.1"/>
    <property type="molecule type" value="Genomic_DNA"/>
</dbReference>
<evidence type="ECO:0000313" key="3">
    <source>
        <dbReference type="EMBL" id="KAK9420031.1"/>
    </source>
</evidence>
<comment type="caution">
    <text evidence="3">The sequence shown here is derived from an EMBL/GenBank/DDBJ whole genome shotgun (WGS) entry which is preliminary data.</text>
</comment>
<evidence type="ECO:0000313" key="4">
    <source>
        <dbReference type="Proteomes" id="UP001408356"/>
    </source>
</evidence>
<reference evidence="3 4" key="1">
    <citation type="journal article" date="2024" name="J. Plant Pathol.">
        <title>Sequence and assembly of the genome of Seiridium unicorne, isolate CBS 538.82, causal agent of cypress canker disease.</title>
        <authorList>
            <person name="Scali E."/>
            <person name="Rocca G.D."/>
            <person name="Danti R."/>
            <person name="Garbelotto M."/>
            <person name="Barberini S."/>
            <person name="Baroncelli R."/>
            <person name="Emiliani G."/>
        </authorList>
    </citation>
    <scope>NUCLEOTIDE SEQUENCE [LARGE SCALE GENOMIC DNA]</scope>
    <source>
        <strain evidence="3 4">BM-138-508</strain>
    </source>
</reference>
<keyword evidence="2" id="KW-1133">Transmembrane helix</keyword>
<gene>
    <name evidence="3" type="ORF">SUNI508_06790</name>
</gene>
<accession>A0ABR2UZP6</accession>
<feature type="region of interest" description="Disordered" evidence="1">
    <location>
        <begin position="122"/>
        <end position="144"/>
    </location>
</feature>
<keyword evidence="2" id="KW-0472">Membrane</keyword>
<keyword evidence="2" id="KW-0812">Transmembrane</keyword>
<keyword evidence="4" id="KW-1185">Reference proteome</keyword>
<evidence type="ECO:0000256" key="2">
    <source>
        <dbReference type="SAM" id="Phobius"/>
    </source>
</evidence>
<organism evidence="3 4">
    <name type="scientific">Seiridium unicorne</name>
    <dbReference type="NCBI Taxonomy" id="138068"/>
    <lineage>
        <taxon>Eukaryota</taxon>
        <taxon>Fungi</taxon>
        <taxon>Dikarya</taxon>
        <taxon>Ascomycota</taxon>
        <taxon>Pezizomycotina</taxon>
        <taxon>Sordariomycetes</taxon>
        <taxon>Xylariomycetidae</taxon>
        <taxon>Amphisphaeriales</taxon>
        <taxon>Sporocadaceae</taxon>
        <taxon>Seiridium</taxon>
    </lineage>
</organism>
<name>A0ABR2UZP6_9PEZI</name>
<feature type="transmembrane region" description="Helical" evidence="2">
    <location>
        <begin position="33"/>
        <end position="60"/>
    </location>
</feature>
<feature type="compositionally biased region" description="Acidic residues" evidence="1">
    <location>
        <begin position="134"/>
        <end position="144"/>
    </location>
</feature>
<evidence type="ECO:0000256" key="1">
    <source>
        <dbReference type="SAM" id="MobiDB-lite"/>
    </source>
</evidence>
<dbReference type="Proteomes" id="UP001408356">
    <property type="component" value="Unassembled WGS sequence"/>
</dbReference>
<proteinExistence type="predicted"/>
<protein>
    <submittedName>
        <fullName evidence="3">TRP C-terminal domain-containing protein</fullName>
    </submittedName>
</protein>
<sequence length="144" mass="15136">MGIPYSKQIHSAFDQVTPLVAAGFEVLKTTKNIAILLAFLQVFVAIVLVLQLCALLGLLVTVNPDLEQERAQIVTPVLKWLAAWVLQYGGLLVWGLKVFIVLGTAGLGVLVWQGGLAGTRVPGEENGDGGQDGEAGENGEVGDG</sequence>